<comment type="caution">
    <text evidence="16">The sequence shown here is derived from an EMBL/GenBank/DDBJ whole genome shotgun (WGS) entry which is preliminary data.</text>
</comment>
<dbReference type="PANTHER" id="PTHR43808:SF8">
    <property type="entry name" value="PEPTIDASE M20 DIMERISATION DOMAIN-CONTAINING PROTEIN"/>
    <property type="match status" value="1"/>
</dbReference>
<dbReference type="GO" id="GO:0019877">
    <property type="term" value="P:diaminopimelate biosynthetic process"/>
    <property type="evidence" value="ECO:0007669"/>
    <property type="project" value="UniProtKB-KW"/>
</dbReference>
<evidence type="ECO:0000256" key="4">
    <source>
        <dbReference type="ARBA" id="ARBA00006247"/>
    </source>
</evidence>
<dbReference type="InterPro" id="IPR050072">
    <property type="entry name" value="Peptidase_M20A"/>
</dbReference>
<proteinExistence type="inferred from homology"/>
<dbReference type="PANTHER" id="PTHR43808">
    <property type="entry name" value="ACETYLORNITHINE DEACETYLASE"/>
    <property type="match status" value="1"/>
</dbReference>
<dbReference type="AlphaFoldDB" id="A0A4Q9DG76"/>
<gene>
    <name evidence="16" type="ORF">EYB31_31555</name>
</gene>
<accession>A0A4Q9DG76</accession>
<evidence type="ECO:0000256" key="13">
    <source>
        <dbReference type="ARBA" id="ARBA00023285"/>
    </source>
</evidence>
<evidence type="ECO:0000313" key="16">
    <source>
        <dbReference type="EMBL" id="TBL71112.1"/>
    </source>
</evidence>
<dbReference type="InterPro" id="IPR002933">
    <property type="entry name" value="Peptidase_M20"/>
</dbReference>
<evidence type="ECO:0000256" key="8">
    <source>
        <dbReference type="ARBA" id="ARBA00022723"/>
    </source>
</evidence>
<dbReference type="PROSITE" id="PS00759">
    <property type="entry name" value="ARGE_DAPE_CPG2_2"/>
    <property type="match status" value="1"/>
</dbReference>
<evidence type="ECO:0000313" key="17">
    <source>
        <dbReference type="Proteomes" id="UP000293142"/>
    </source>
</evidence>
<organism evidence="16 17">
    <name type="scientific">Paenibacillus thalictri</name>
    <dbReference type="NCBI Taxonomy" id="2527873"/>
    <lineage>
        <taxon>Bacteria</taxon>
        <taxon>Bacillati</taxon>
        <taxon>Bacillota</taxon>
        <taxon>Bacilli</taxon>
        <taxon>Bacillales</taxon>
        <taxon>Paenibacillaceae</taxon>
        <taxon>Paenibacillus</taxon>
    </lineage>
</organism>
<keyword evidence="12" id="KW-0457">Lysine biosynthesis</keyword>
<dbReference type="GO" id="GO:0046872">
    <property type="term" value="F:metal ion binding"/>
    <property type="evidence" value="ECO:0007669"/>
    <property type="project" value="UniProtKB-KW"/>
</dbReference>
<dbReference type="SUPFAM" id="SSF53187">
    <property type="entry name" value="Zn-dependent exopeptidases"/>
    <property type="match status" value="1"/>
</dbReference>
<evidence type="ECO:0000259" key="15">
    <source>
        <dbReference type="Pfam" id="PF07687"/>
    </source>
</evidence>
<dbReference type="InterPro" id="IPR011650">
    <property type="entry name" value="Peptidase_M20_dimer"/>
</dbReference>
<evidence type="ECO:0000256" key="9">
    <source>
        <dbReference type="ARBA" id="ARBA00022801"/>
    </source>
</evidence>
<keyword evidence="9" id="KW-0378">Hydrolase</keyword>
<evidence type="ECO:0000256" key="6">
    <source>
        <dbReference type="ARBA" id="ARBA00016853"/>
    </source>
</evidence>
<dbReference type="InterPro" id="IPR010182">
    <property type="entry name" value="ArgE/DapE"/>
</dbReference>
<dbReference type="CDD" id="cd08659">
    <property type="entry name" value="M20_ArgE_DapE-like"/>
    <property type="match status" value="1"/>
</dbReference>
<dbReference type="InterPro" id="IPR036264">
    <property type="entry name" value="Bact_exopeptidase_dim_dom"/>
</dbReference>
<dbReference type="UniPathway" id="UPA00034">
    <property type="reaction ID" value="UER00021"/>
</dbReference>
<evidence type="ECO:0000256" key="3">
    <source>
        <dbReference type="ARBA" id="ARBA00005130"/>
    </source>
</evidence>
<reference evidence="16 17" key="1">
    <citation type="submission" date="2019-02" db="EMBL/GenBank/DDBJ databases">
        <title>Paenibacillus sp. nov., isolated from surface-sterilized tissue of Thalictrum simplex L.</title>
        <authorList>
            <person name="Tuo L."/>
        </authorList>
    </citation>
    <scope>NUCLEOTIDE SEQUENCE [LARGE SCALE GENOMIC DNA]</scope>
    <source>
        <strain evidence="16 17">N2SHLJ1</strain>
    </source>
</reference>
<dbReference type="Pfam" id="PF07687">
    <property type="entry name" value="M20_dimer"/>
    <property type="match status" value="1"/>
</dbReference>
<keyword evidence="8" id="KW-0479">Metal-binding</keyword>
<dbReference type="GO" id="GO:0009089">
    <property type="term" value="P:lysine biosynthetic process via diaminopimelate"/>
    <property type="evidence" value="ECO:0007669"/>
    <property type="project" value="UniProtKB-UniPathway"/>
</dbReference>
<evidence type="ECO:0000256" key="7">
    <source>
        <dbReference type="ARBA" id="ARBA00022605"/>
    </source>
</evidence>
<dbReference type="GO" id="GO:0009014">
    <property type="term" value="F:succinyl-diaminopimelate desuccinylase activity"/>
    <property type="evidence" value="ECO:0007669"/>
    <property type="project" value="UniProtKB-EC"/>
</dbReference>
<evidence type="ECO:0000256" key="14">
    <source>
        <dbReference type="ARBA" id="ARBA00051301"/>
    </source>
</evidence>
<evidence type="ECO:0000256" key="5">
    <source>
        <dbReference type="ARBA" id="ARBA00011921"/>
    </source>
</evidence>
<dbReference type="Gene3D" id="3.30.70.360">
    <property type="match status" value="1"/>
</dbReference>
<evidence type="ECO:0000256" key="1">
    <source>
        <dbReference type="ARBA" id="ARBA00001941"/>
    </source>
</evidence>
<comment type="cofactor">
    <cofactor evidence="1">
        <name>Co(2+)</name>
        <dbReference type="ChEBI" id="CHEBI:48828"/>
    </cofactor>
</comment>
<dbReference type="PROSITE" id="PS00758">
    <property type="entry name" value="ARGE_DAPE_CPG2_1"/>
    <property type="match status" value="1"/>
</dbReference>
<comment type="catalytic activity">
    <reaction evidence="14">
        <text>N-succinyl-(2S,6S)-2,6-diaminopimelate + H2O = (2S,6S)-2,6-diaminopimelate + succinate</text>
        <dbReference type="Rhea" id="RHEA:22608"/>
        <dbReference type="ChEBI" id="CHEBI:15377"/>
        <dbReference type="ChEBI" id="CHEBI:30031"/>
        <dbReference type="ChEBI" id="CHEBI:57609"/>
        <dbReference type="ChEBI" id="CHEBI:58087"/>
        <dbReference type="EC" id="3.5.1.18"/>
    </reaction>
</comment>
<dbReference type="OrthoDB" id="9792335at2"/>
<dbReference type="NCBIfam" id="TIGR01910">
    <property type="entry name" value="DapE-ArgE"/>
    <property type="match status" value="1"/>
</dbReference>
<comment type="cofactor">
    <cofactor evidence="2">
        <name>Zn(2+)</name>
        <dbReference type="ChEBI" id="CHEBI:29105"/>
    </cofactor>
</comment>
<keyword evidence="10" id="KW-0862">Zinc</keyword>
<evidence type="ECO:0000256" key="12">
    <source>
        <dbReference type="ARBA" id="ARBA00023154"/>
    </source>
</evidence>
<keyword evidence="7" id="KW-0028">Amino-acid biosynthesis</keyword>
<evidence type="ECO:0000256" key="10">
    <source>
        <dbReference type="ARBA" id="ARBA00022833"/>
    </source>
</evidence>
<evidence type="ECO:0000256" key="2">
    <source>
        <dbReference type="ARBA" id="ARBA00001947"/>
    </source>
</evidence>
<dbReference type="InterPro" id="IPR001261">
    <property type="entry name" value="ArgE/DapE_CS"/>
</dbReference>
<dbReference type="Pfam" id="PF01546">
    <property type="entry name" value="Peptidase_M20"/>
    <property type="match status" value="1"/>
</dbReference>
<dbReference type="EC" id="3.5.1.18" evidence="5"/>
<dbReference type="Proteomes" id="UP000293142">
    <property type="component" value="Unassembled WGS sequence"/>
</dbReference>
<sequence length="386" mass="42429">MGQVFRFYREAELRSIAEQLLRCPSDYPRYGEEEAARKVQQLLQQEGIDAQLQYAAPGRPNVVARLKGAKPGRALLFNGHLDVVPPGEGWTADPYEPVMRDGRLFARGAADMKCGVAALLYTAILFHRAGNPFAGELILLFNADEERENAGMLRFVQDAVQADGALIAEPTGLQLCIGHRGVARYRLTALGQSAHAAFADHPDNAIVHMARLIPELSALDGELRHTRHPLLGSASLSVTQISGGSAPNMIPDSCVVEIDRRLLPGETEENVRQQIVDSIERAARVYSGTFRYRLDNYLFLPASLTEEHHDIVKTLRDAIQETSGALPIVEAFGATCEAHFFANTLGIPTVICGPGHLEQAHTPDEYVRWSEVEDAVKCYAGLLARW</sequence>
<evidence type="ECO:0000256" key="11">
    <source>
        <dbReference type="ARBA" id="ARBA00022915"/>
    </source>
</evidence>
<dbReference type="EMBL" id="SIRE01000028">
    <property type="protein sequence ID" value="TBL71112.1"/>
    <property type="molecule type" value="Genomic_DNA"/>
</dbReference>
<dbReference type="Gene3D" id="3.40.630.10">
    <property type="entry name" value="Zn peptidases"/>
    <property type="match status" value="1"/>
</dbReference>
<dbReference type="SUPFAM" id="SSF55031">
    <property type="entry name" value="Bacterial exopeptidase dimerisation domain"/>
    <property type="match status" value="1"/>
</dbReference>
<comment type="similarity">
    <text evidence="4">Belongs to the peptidase M20A family.</text>
</comment>
<keyword evidence="17" id="KW-1185">Reference proteome</keyword>
<name>A0A4Q9DG76_9BACL</name>
<protein>
    <recommendedName>
        <fullName evidence="6">Probable succinyl-diaminopimelate desuccinylase</fullName>
        <ecNumber evidence="5">3.5.1.18</ecNumber>
    </recommendedName>
</protein>
<keyword evidence="13" id="KW-0170">Cobalt</keyword>
<keyword evidence="11" id="KW-0220">Diaminopimelate biosynthesis</keyword>
<comment type="pathway">
    <text evidence="3">Amino-acid biosynthesis; L-lysine biosynthesis via DAP pathway; LL-2,6-diaminopimelate from (S)-tetrahydrodipicolinate (succinylase route): step 3/3.</text>
</comment>
<feature type="domain" description="Peptidase M20 dimerisation" evidence="15">
    <location>
        <begin position="177"/>
        <end position="284"/>
    </location>
</feature>